<protein>
    <submittedName>
        <fullName evidence="2">Phage tail assembly chaperone</fullName>
    </submittedName>
</protein>
<dbReference type="Proteomes" id="UP000886667">
    <property type="component" value="Unassembled WGS sequence"/>
</dbReference>
<name>A0A9E4K870_9GAMM</name>
<sequence>MGVGYYIFDKDNNFKAWVSELTSTNPDDTDIIVEGDYIENPKLENGKVVTDTAVETEIKAFEVRANRDELLRASDGQIMKIFDQATSWANLETKRGEWKTYRQALRDVPQQSDFPTIVSWPTKPEENN</sequence>
<evidence type="ECO:0000259" key="1">
    <source>
        <dbReference type="Pfam" id="PF16778"/>
    </source>
</evidence>
<comment type="caution">
    <text evidence="2">The sequence shown here is derived from an EMBL/GenBank/DDBJ whole genome shotgun (WGS) entry which is preliminary data.</text>
</comment>
<dbReference type="Pfam" id="PF16778">
    <property type="entry name" value="Phage_tail_APC"/>
    <property type="match status" value="1"/>
</dbReference>
<gene>
    <name evidence="2" type="ORF">JAZ07_00935</name>
</gene>
<evidence type="ECO:0000313" key="3">
    <source>
        <dbReference type="Proteomes" id="UP000886667"/>
    </source>
</evidence>
<feature type="domain" description="Phage tail assembly chaperone-like" evidence="1">
    <location>
        <begin position="62"/>
        <end position="125"/>
    </location>
</feature>
<dbReference type="EMBL" id="JAEPCM010000016">
    <property type="protein sequence ID" value="MCG7944890.1"/>
    <property type="molecule type" value="Genomic_DNA"/>
</dbReference>
<dbReference type="Gene3D" id="6.10.140.1310">
    <property type="match status" value="1"/>
</dbReference>
<accession>A0A9E4K870</accession>
<proteinExistence type="predicted"/>
<reference evidence="2" key="1">
    <citation type="journal article" date="2021" name="Proc. Natl. Acad. Sci. U.S.A.">
        <title>Global biogeography of chemosynthetic symbionts reveals both localized and globally distributed symbiont groups. .</title>
        <authorList>
            <person name="Osvatic J.T."/>
            <person name="Wilkins L.G.E."/>
            <person name="Leibrecht L."/>
            <person name="Leray M."/>
            <person name="Zauner S."/>
            <person name="Polzin J."/>
            <person name="Camacho Y."/>
            <person name="Gros O."/>
            <person name="van Gils J.A."/>
            <person name="Eisen J.A."/>
            <person name="Petersen J.M."/>
            <person name="Yuen B."/>
        </authorList>
    </citation>
    <scope>NUCLEOTIDE SEQUENCE</scope>
    <source>
        <strain evidence="2">MAGclacostrist064TRANS</strain>
    </source>
</reference>
<dbReference type="InterPro" id="IPR031893">
    <property type="entry name" value="Phage_tail_APC"/>
</dbReference>
<organism evidence="2 3">
    <name type="scientific">Candidatus Thiodiazotropha taylori</name>
    <dbReference type="NCBI Taxonomy" id="2792791"/>
    <lineage>
        <taxon>Bacteria</taxon>
        <taxon>Pseudomonadati</taxon>
        <taxon>Pseudomonadota</taxon>
        <taxon>Gammaproteobacteria</taxon>
        <taxon>Chromatiales</taxon>
        <taxon>Sedimenticolaceae</taxon>
        <taxon>Candidatus Thiodiazotropha</taxon>
    </lineage>
</organism>
<evidence type="ECO:0000313" key="2">
    <source>
        <dbReference type="EMBL" id="MCG7944890.1"/>
    </source>
</evidence>
<dbReference type="AlphaFoldDB" id="A0A9E4K870"/>